<keyword evidence="2" id="KW-1185">Reference proteome</keyword>
<evidence type="ECO:0000313" key="2">
    <source>
        <dbReference type="Proteomes" id="UP001142610"/>
    </source>
</evidence>
<proteinExistence type="predicted"/>
<protein>
    <submittedName>
        <fullName evidence="1">Uncharacterized protein</fullName>
    </submittedName>
</protein>
<organism evidence="1 2">
    <name type="scientific">Parvularcula maris</name>
    <dbReference type="NCBI Taxonomy" id="2965077"/>
    <lineage>
        <taxon>Bacteria</taxon>
        <taxon>Pseudomonadati</taxon>
        <taxon>Pseudomonadota</taxon>
        <taxon>Alphaproteobacteria</taxon>
        <taxon>Parvularculales</taxon>
        <taxon>Parvularculaceae</taxon>
        <taxon>Parvularcula</taxon>
    </lineage>
</organism>
<sequence length="113" mass="12180">MKKISVSIEEGTFAAMHQVADMRAMTVPDLIRSTLAGAFGGEGSEASSPLVKDVAEEAIREGLTNEETMARVREKCPGSSPTPASISWYRTRLRKNGEPVKTDAEAKVTRARG</sequence>
<comment type="caution">
    <text evidence="1">The sequence shown here is derived from an EMBL/GenBank/DDBJ whole genome shotgun (WGS) entry which is preliminary data.</text>
</comment>
<reference evidence="1" key="1">
    <citation type="submission" date="2022-07" db="EMBL/GenBank/DDBJ databases">
        <title>Parvularcula maris sp. nov., an algicidal bacterium isolated from seawater.</title>
        <authorList>
            <person name="Li F."/>
        </authorList>
    </citation>
    <scope>NUCLEOTIDE SEQUENCE</scope>
    <source>
        <strain evidence="1">BGMRC 0090</strain>
    </source>
</reference>
<gene>
    <name evidence="1" type="ORF">NOG11_13720</name>
</gene>
<dbReference type="AlphaFoldDB" id="A0A9X2RLD9"/>
<dbReference type="RefSeq" id="WP_256620357.1">
    <property type="nucleotide sequence ID" value="NZ_JANIBC010000018.1"/>
</dbReference>
<accession>A0A9X2RLD9</accession>
<evidence type="ECO:0000313" key="1">
    <source>
        <dbReference type="EMBL" id="MCQ8186437.1"/>
    </source>
</evidence>
<name>A0A9X2RLD9_9PROT</name>
<dbReference type="EMBL" id="JANIBC010000018">
    <property type="protein sequence ID" value="MCQ8186437.1"/>
    <property type="molecule type" value="Genomic_DNA"/>
</dbReference>
<dbReference type="Proteomes" id="UP001142610">
    <property type="component" value="Unassembled WGS sequence"/>
</dbReference>